<protein>
    <submittedName>
        <fullName evidence="2">SDR family NAD(P)-dependent oxidoreductase</fullName>
    </submittedName>
</protein>
<dbReference type="InterPro" id="IPR036291">
    <property type="entry name" value="NAD(P)-bd_dom_sf"/>
</dbReference>
<accession>A0A7M1XIW8</accession>
<gene>
    <name evidence="2" type="ORF">DYE49_00870</name>
</gene>
<dbReference type="PRINTS" id="PR00081">
    <property type="entry name" value="GDHRDH"/>
</dbReference>
<organism evidence="2 3">
    <name type="scientific">Treponema rectale</name>
    <dbReference type="NCBI Taxonomy" id="744512"/>
    <lineage>
        <taxon>Bacteria</taxon>
        <taxon>Pseudomonadati</taxon>
        <taxon>Spirochaetota</taxon>
        <taxon>Spirochaetia</taxon>
        <taxon>Spirochaetales</taxon>
        <taxon>Treponemataceae</taxon>
        <taxon>Treponema</taxon>
    </lineage>
</organism>
<dbReference type="EMBL" id="CP031517">
    <property type="protein sequence ID" value="QOS39080.1"/>
    <property type="molecule type" value="Genomic_DNA"/>
</dbReference>
<reference evidence="2 3" key="1">
    <citation type="submission" date="2018-08" db="EMBL/GenBank/DDBJ databases">
        <title>The first complete genome of Treponema rectale (CHPAT), a commensal spirochete of the bovine rectum.</title>
        <authorList>
            <person name="Staton G.J."/>
            <person name="Clegg S.R."/>
            <person name="Carter S.D."/>
            <person name="Radford A.D."/>
            <person name="Darby A."/>
            <person name="Hall N."/>
            <person name="Birtles R.J."/>
            <person name="Evans N.J."/>
        </authorList>
    </citation>
    <scope>NUCLEOTIDE SEQUENCE [LARGE SCALE GENOMIC DNA]</scope>
    <source>
        <strain evidence="2 3">CHPA</strain>
    </source>
</reference>
<name>A0A7M1XIW8_9SPIR</name>
<dbReference type="KEGG" id="trc:DYE49_00870"/>
<dbReference type="Gene3D" id="3.40.50.720">
    <property type="entry name" value="NAD(P)-binding Rossmann-like Domain"/>
    <property type="match status" value="1"/>
</dbReference>
<comment type="similarity">
    <text evidence="1">Belongs to the short-chain dehydrogenases/reductases (SDR) family.</text>
</comment>
<evidence type="ECO:0000313" key="2">
    <source>
        <dbReference type="EMBL" id="QOS39080.1"/>
    </source>
</evidence>
<dbReference type="SUPFAM" id="SSF51735">
    <property type="entry name" value="NAD(P)-binding Rossmann-fold domains"/>
    <property type="match status" value="1"/>
</dbReference>
<dbReference type="CDD" id="cd05233">
    <property type="entry name" value="SDR_c"/>
    <property type="match status" value="1"/>
</dbReference>
<dbReference type="GO" id="GO:0016616">
    <property type="term" value="F:oxidoreductase activity, acting on the CH-OH group of donors, NAD or NADP as acceptor"/>
    <property type="evidence" value="ECO:0007669"/>
    <property type="project" value="TreeGrafter"/>
</dbReference>
<proteinExistence type="inferred from homology"/>
<dbReference type="PROSITE" id="PS00061">
    <property type="entry name" value="ADH_SHORT"/>
    <property type="match status" value="1"/>
</dbReference>
<dbReference type="PANTHER" id="PTHR42760">
    <property type="entry name" value="SHORT-CHAIN DEHYDROGENASES/REDUCTASES FAMILY MEMBER"/>
    <property type="match status" value="1"/>
</dbReference>
<dbReference type="InterPro" id="IPR002347">
    <property type="entry name" value="SDR_fam"/>
</dbReference>
<evidence type="ECO:0000256" key="1">
    <source>
        <dbReference type="ARBA" id="ARBA00006484"/>
    </source>
</evidence>
<evidence type="ECO:0000313" key="3">
    <source>
        <dbReference type="Proteomes" id="UP000593591"/>
    </source>
</evidence>
<dbReference type="AlphaFoldDB" id="A0A7M1XIW8"/>
<dbReference type="Pfam" id="PF13561">
    <property type="entry name" value="adh_short_C2"/>
    <property type="match status" value="1"/>
</dbReference>
<dbReference type="PRINTS" id="PR00080">
    <property type="entry name" value="SDRFAMILY"/>
</dbReference>
<dbReference type="Proteomes" id="UP000593591">
    <property type="component" value="Chromosome"/>
</dbReference>
<sequence length="222" mass="24629">MMVLITGSSSGIGLAVAKHFLSMGYEVSGIDIKESSIQNEKYHHYVVDVRDKENLPEIKDVEIIFSNAGVQNGEDDIAVNLVGSMNVIEKYAFQDKIKSVLINASSSAHTGFEFAAYSASKGGLLSYMKNVAWRLAKKYKATCNSISLGGVITSLNDDVMKDEKLFADIMKVTPLKKWMSVEEVSQWVYFLTVINKSCSGQDILIDNGEKDLNCTFVWPEFK</sequence>
<dbReference type="InterPro" id="IPR020904">
    <property type="entry name" value="Sc_DH/Rdtase_CS"/>
</dbReference>